<protein>
    <submittedName>
        <fullName evidence="1">Uncharacterized protein</fullName>
    </submittedName>
</protein>
<gene>
    <name evidence="1" type="ORF">H4O24_01530</name>
</gene>
<reference evidence="1 2" key="1">
    <citation type="submission" date="2020-08" db="EMBL/GenBank/DDBJ databases">
        <authorList>
            <person name="Liu G."/>
            <person name="Sun C."/>
        </authorList>
    </citation>
    <scope>NUCLEOTIDE SEQUENCE [LARGE SCALE GENOMIC DNA]</scope>
    <source>
        <strain evidence="1 2">OT19</strain>
    </source>
</reference>
<evidence type="ECO:0000313" key="1">
    <source>
        <dbReference type="EMBL" id="QNE05418.1"/>
    </source>
</evidence>
<accession>A0A7G6VUK3</accession>
<name>A0A7G6VUK3_9SPHN</name>
<evidence type="ECO:0000313" key="2">
    <source>
        <dbReference type="Proteomes" id="UP000515297"/>
    </source>
</evidence>
<sequence length="137" mass="15518">MHRAIKGKVYAMGRPARPAGERHAVRFAARSLDGSVARRARALAAAVVQAYLDDEARKDVLDRALFEARQRFDPDPIHGIATASESDVPDKFAKERLARFEARGCQQLGERDWQAETRAISAKVEQQLARRFRNYLR</sequence>
<dbReference type="AlphaFoldDB" id="A0A7G6VUK3"/>
<dbReference type="RefSeq" id="WP_185884524.1">
    <property type="nucleotide sequence ID" value="NZ_CP060052.1"/>
</dbReference>
<dbReference type="EMBL" id="CP060052">
    <property type="protein sequence ID" value="QNE05418.1"/>
    <property type="molecule type" value="Genomic_DNA"/>
</dbReference>
<dbReference type="Proteomes" id="UP000515297">
    <property type="component" value="Chromosome"/>
</dbReference>
<organism evidence="1 2">
    <name type="scientific">Croceicoccus marinus</name>
    <dbReference type="NCBI Taxonomy" id="450378"/>
    <lineage>
        <taxon>Bacteria</taxon>
        <taxon>Pseudomonadati</taxon>
        <taxon>Pseudomonadota</taxon>
        <taxon>Alphaproteobacteria</taxon>
        <taxon>Sphingomonadales</taxon>
        <taxon>Erythrobacteraceae</taxon>
        <taxon>Croceicoccus</taxon>
    </lineage>
</organism>
<proteinExistence type="predicted"/>